<dbReference type="InterPro" id="IPR010982">
    <property type="entry name" value="Lambda_DNA-bd_dom_sf"/>
</dbReference>
<dbReference type="CDD" id="cd00093">
    <property type="entry name" value="HTH_XRE"/>
    <property type="match status" value="1"/>
</dbReference>
<evidence type="ECO:0000313" key="4">
    <source>
        <dbReference type="Proteomes" id="UP000887300"/>
    </source>
</evidence>
<evidence type="ECO:0000259" key="2">
    <source>
        <dbReference type="PROSITE" id="PS50943"/>
    </source>
</evidence>
<dbReference type="PROSITE" id="PS50943">
    <property type="entry name" value="HTH_CROC1"/>
    <property type="match status" value="1"/>
</dbReference>
<dbReference type="InterPro" id="IPR001387">
    <property type="entry name" value="Cro/C1-type_HTH"/>
</dbReference>
<organism evidence="3 4">
    <name type="scientific">Acidithiobacillus ferridurans</name>
    <dbReference type="NCBI Taxonomy" id="1232575"/>
    <lineage>
        <taxon>Bacteria</taxon>
        <taxon>Pseudomonadati</taxon>
        <taxon>Pseudomonadota</taxon>
        <taxon>Acidithiobacillia</taxon>
        <taxon>Acidithiobacillales</taxon>
        <taxon>Acidithiobacillaceae</taxon>
        <taxon>Acidithiobacillus</taxon>
    </lineage>
</organism>
<proteinExistence type="predicted"/>
<gene>
    <name evidence="3" type="ORF">HF568_06130</name>
</gene>
<comment type="caution">
    <text evidence="3">The sequence shown here is derived from an EMBL/GenBank/DDBJ whole genome shotgun (WGS) entry which is preliminary data.</text>
</comment>
<evidence type="ECO:0000256" key="1">
    <source>
        <dbReference type="ARBA" id="ARBA00023125"/>
    </source>
</evidence>
<dbReference type="EMBL" id="JABBHS010000191">
    <property type="protein sequence ID" value="MBU2722790.1"/>
    <property type="molecule type" value="Genomic_DNA"/>
</dbReference>
<dbReference type="GO" id="GO:0003700">
    <property type="term" value="F:DNA-binding transcription factor activity"/>
    <property type="evidence" value="ECO:0007669"/>
    <property type="project" value="TreeGrafter"/>
</dbReference>
<reference evidence="3" key="1">
    <citation type="journal article" date="2021" name="ISME J.">
        <title>Genomic evolution of the class Acidithiobacillia: deep-branching Proteobacteria living in extreme acidic conditions.</title>
        <authorList>
            <person name="Moya-Beltran A."/>
            <person name="Beard S."/>
            <person name="Rojas-Villalobos C."/>
            <person name="Issotta F."/>
            <person name="Gallardo Y."/>
            <person name="Ulloa R."/>
            <person name="Giaveno A."/>
            <person name="Degli Esposti M."/>
            <person name="Johnson D.B."/>
            <person name="Quatrini R."/>
        </authorList>
    </citation>
    <scope>NUCLEOTIDE SEQUENCE</scope>
    <source>
        <strain evidence="3">DSM 583</strain>
    </source>
</reference>
<dbReference type="PANTHER" id="PTHR46797:SF2">
    <property type="entry name" value="TRANSCRIPTIONAL REGULATOR"/>
    <property type="match status" value="1"/>
</dbReference>
<accession>A0A8X8G8H6</accession>
<feature type="domain" description="HTH cro/C1-type" evidence="2">
    <location>
        <begin position="1"/>
        <end position="52"/>
    </location>
</feature>
<dbReference type="GO" id="GO:0003677">
    <property type="term" value="F:DNA binding"/>
    <property type="evidence" value="ECO:0007669"/>
    <property type="project" value="UniProtKB-KW"/>
</dbReference>
<name>A0A8X8G8H6_ACIFI</name>
<evidence type="ECO:0000313" key="3">
    <source>
        <dbReference type="EMBL" id="MBU2722790.1"/>
    </source>
</evidence>
<dbReference type="AlphaFoldDB" id="A0A8X8G8H6"/>
<dbReference type="GO" id="GO:0005829">
    <property type="term" value="C:cytosol"/>
    <property type="evidence" value="ECO:0007669"/>
    <property type="project" value="TreeGrafter"/>
</dbReference>
<dbReference type="Gene3D" id="1.10.260.40">
    <property type="entry name" value="lambda repressor-like DNA-binding domains"/>
    <property type="match status" value="1"/>
</dbReference>
<keyword evidence="1" id="KW-0238">DNA-binding</keyword>
<dbReference type="SUPFAM" id="SSF47413">
    <property type="entry name" value="lambda repressor-like DNA-binding domains"/>
    <property type="match status" value="1"/>
</dbReference>
<dbReference type="SMART" id="SM00530">
    <property type="entry name" value="HTH_XRE"/>
    <property type="match status" value="1"/>
</dbReference>
<dbReference type="PANTHER" id="PTHR46797">
    <property type="entry name" value="HTH-TYPE TRANSCRIPTIONAL REGULATOR"/>
    <property type="match status" value="1"/>
</dbReference>
<dbReference type="Pfam" id="PF01381">
    <property type="entry name" value="HTH_3"/>
    <property type="match status" value="1"/>
</dbReference>
<dbReference type="InterPro" id="IPR050807">
    <property type="entry name" value="TransReg_Diox_bact_type"/>
</dbReference>
<protein>
    <submittedName>
        <fullName evidence="3">Helix-turn-helix transcriptional regulator</fullName>
    </submittedName>
</protein>
<dbReference type="Proteomes" id="UP000887300">
    <property type="component" value="Unassembled WGS sequence"/>
</dbReference>
<sequence>MRKRCGYTQAMLAEKTDLSIEFISRVERGKHIPSLCRMQRICLALGCSLCDFFNHADFTFLYEE</sequence>